<dbReference type="SUPFAM" id="SSF51215">
    <property type="entry name" value="Regulatory protein AraC"/>
    <property type="match status" value="1"/>
</dbReference>
<dbReference type="SUPFAM" id="SSF46689">
    <property type="entry name" value="Homeodomain-like"/>
    <property type="match status" value="1"/>
</dbReference>
<proteinExistence type="predicted"/>
<dbReference type="EMBL" id="DWYG01000108">
    <property type="protein sequence ID" value="HJB42141.1"/>
    <property type="molecule type" value="Genomic_DNA"/>
</dbReference>
<dbReference type="PANTHER" id="PTHR43280:SF2">
    <property type="entry name" value="HTH-TYPE TRANSCRIPTIONAL REGULATOR EXSA"/>
    <property type="match status" value="1"/>
</dbReference>
<dbReference type="AlphaFoldDB" id="A0A9D2S3Q3"/>
<dbReference type="InterPro" id="IPR009057">
    <property type="entry name" value="Homeodomain-like_sf"/>
</dbReference>
<dbReference type="PRINTS" id="PR00032">
    <property type="entry name" value="HTHARAC"/>
</dbReference>
<keyword evidence="1" id="KW-0805">Transcription regulation</keyword>
<dbReference type="SMART" id="SM00342">
    <property type="entry name" value="HTH_ARAC"/>
    <property type="match status" value="1"/>
</dbReference>
<dbReference type="InterPro" id="IPR014710">
    <property type="entry name" value="RmlC-like_jellyroll"/>
</dbReference>
<comment type="caution">
    <text evidence="5">The sequence shown here is derived from an EMBL/GenBank/DDBJ whole genome shotgun (WGS) entry which is preliminary data.</text>
</comment>
<organism evidence="5 6">
    <name type="scientific">Candidatus Gemmiger avicola</name>
    <dbReference type="NCBI Taxonomy" id="2838605"/>
    <lineage>
        <taxon>Bacteria</taxon>
        <taxon>Bacillati</taxon>
        <taxon>Bacillota</taxon>
        <taxon>Clostridia</taxon>
        <taxon>Eubacteriales</taxon>
        <taxon>Gemmiger</taxon>
    </lineage>
</organism>
<reference evidence="5" key="2">
    <citation type="submission" date="2021-04" db="EMBL/GenBank/DDBJ databases">
        <authorList>
            <person name="Gilroy R."/>
        </authorList>
    </citation>
    <scope>NUCLEOTIDE SEQUENCE</scope>
    <source>
        <strain evidence="5">ChiBcec8-13705</strain>
    </source>
</reference>
<dbReference type="Pfam" id="PF02311">
    <property type="entry name" value="AraC_binding"/>
    <property type="match status" value="1"/>
</dbReference>
<dbReference type="InterPro" id="IPR003313">
    <property type="entry name" value="AraC-bd"/>
</dbReference>
<dbReference type="InterPro" id="IPR018060">
    <property type="entry name" value="HTH_AraC"/>
</dbReference>
<name>A0A9D2S3Q3_9FIRM</name>
<protein>
    <submittedName>
        <fullName evidence="5">AraC family transcriptional regulator</fullName>
    </submittedName>
</protein>
<evidence type="ECO:0000313" key="6">
    <source>
        <dbReference type="Proteomes" id="UP000886803"/>
    </source>
</evidence>
<dbReference type="PROSITE" id="PS01124">
    <property type="entry name" value="HTH_ARAC_FAMILY_2"/>
    <property type="match status" value="1"/>
</dbReference>
<dbReference type="Gene3D" id="2.60.120.10">
    <property type="entry name" value="Jelly Rolls"/>
    <property type="match status" value="1"/>
</dbReference>
<gene>
    <name evidence="5" type="ORF">H9945_06545</name>
</gene>
<evidence type="ECO:0000256" key="2">
    <source>
        <dbReference type="ARBA" id="ARBA00023125"/>
    </source>
</evidence>
<dbReference type="Pfam" id="PF12833">
    <property type="entry name" value="HTH_18"/>
    <property type="match status" value="1"/>
</dbReference>
<evidence type="ECO:0000256" key="3">
    <source>
        <dbReference type="ARBA" id="ARBA00023163"/>
    </source>
</evidence>
<evidence type="ECO:0000313" key="5">
    <source>
        <dbReference type="EMBL" id="HJB42141.1"/>
    </source>
</evidence>
<reference evidence="5" key="1">
    <citation type="journal article" date="2021" name="PeerJ">
        <title>Extensive microbial diversity within the chicken gut microbiome revealed by metagenomics and culture.</title>
        <authorList>
            <person name="Gilroy R."/>
            <person name="Ravi A."/>
            <person name="Getino M."/>
            <person name="Pursley I."/>
            <person name="Horton D.L."/>
            <person name="Alikhan N.F."/>
            <person name="Baker D."/>
            <person name="Gharbi K."/>
            <person name="Hall N."/>
            <person name="Watson M."/>
            <person name="Adriaenssens E.M."/>
            <person name="Foster-Nyarko E."/>
            <person name="Jarju S."/>
            <person name="Secka A."/>
            <person name="Antonio M."/>
            <person name="Oren A."/>
            <person name="Chaudhuri R.R."/>
            <person name="La Ragione R."/>
            <person name="Hildebrand F."/>
            <person name="Pallen M.J."/>
        </authorList>
    </citation>
    <scope>NUCLEOTIDE SEQUENCE</scope>
    <source>
        <strain evidence="5">ChiBcec8-13705</strain>
    </source>
</reference>
<feature type="domain" description="HTH araC/xylS-type" evidence="4">
    <location>
        <begin position="214"/>
        <end position="311"/>
    </location>
</feature>
<dbReference type="Proteomes" id="UP000886803">
    <property type="component" value="Unassembled WGS sequence"/>
</dbReference>
<dbReference type="GO" id="GO:0043565">
    <property type="term" value="F:sequence-specific DNA binding"/>
    <property type="evidence" value="ECO:0007669"/>
    <property type="project" value="InterPro"/>
</dbReference>
<keyword evidence="3" id="KW-0804">Transcription</keyword>
<sequence length="315" mass="35888">MKLSEMRHLTHSPITPQSISDVQDTRQLLAAYGIDPAGIYQELEMDSAFVDTHGDTSTTLDFIRLHSHTFFEILYCRSSGLEYLLGTDRYRIRQGDVIFVPPGCSHRPLFLEKLVEPYTRYVVWASPRFAACIREAFPQLELLPDTPFVLRTANTPYERAGTLFRQGVEESAARNPGWQAALFGNTVQLLVVLQRARTQAHTLPPPEAKVDLLDALLAYIEGHLSEKITLADTARQFLVSESTIDQLFRKRMKASFYHFVTQRRLIAAKTELLEGATAEQAAARTGFGDYSTFYRAFRREYGISPAEYRRRNTEK</sequence>
<evidence type="ECO:0000259" key="4">
    <source>
        <dbReference type="PROSITE" id="PS01124"/>
    </source>
</evidence>
<dbReference type="InterPro" id="IPR037923">
    <property type="entry name" value="HTH-like"/>
</dbReference>
<dbReference type="PANTHER" id="PTHR43280">
    <property type="entry name" value="ARAC-FAMILY TRANSCRIPTIONAL REGULATOR"/>
    <property type="match status" value="1"/>
</dbReference>
<dbReference type="InterPro" id="IPR020449">
    <property type="entry name" value="Tscrpt_reg_AraC-type_HTH"/>
</dbReference>
<dbReference type="Gene3D" id="1.10.10.60">
    <property type="entry name" value="Homeodomain-like"/>
    <property type="match status" value="1"/>
</dbReference>
<keyword evidence="2" id="KW-0238">DNA-binding</keyword>
<accession>A0A9D2S3Q3</accession>
<dbReference type="GO" id="GO:0003700">
    <property type="term" value="F:DNA-binding transcription factor activity"/>
    <property type="evidence" value="ECO:0007669"/>
    <property type="project" value="InterPro"/>
</dbReference>
<evidence type="ECO:0000256" key="1">
    <source>
        <dbReference type="ARBA" id="ARBA00023015"/>
    </source>
</evidence>